<evidence type="ECO:0000313" key="3">
    <source>
        <dbReference type="EMBL" id="MBK1854970.1"/>
    </source>
</evidence>
<proteinExistence type="predicted"/>
<sequence length="147" mass="16102">MVAVIPSILARLSRMVADVLRVGFILFLALLVSGLAPMVIQTYGWYDMAKKAGGVEKIVEVVTEAPPCEFCKAAQEMQQKSEPNKDNPPSQDRVEIVKVYALHNNLDSFKARSFSPPSSQAGWSENNELTPDSLVQAPSTPPPEFLV</sequence>
<reference evidence="3" key="1">
    <citation type="submission" date="2021-01" db="EMBL/GenBank/DDBJ databases">
        <title>Modified the classification status of verrucomicrobia.</title>
        <authorList>
            <person name="Feng X."/>
        </authorList>
    </citation>
    <scope>NUCLEOTIDE SEQUENCE</scope>
    <source>
        <strain evidence="3">5K15</strain>
    </source>
</reference>
<keyword evidence="2" id="KW-0812">Transmembrane</keyword>
<comment type="caution">
    <text evidence="3">The sequence shown here is derived from an EMBL/GenBank/DDBJ whole genome shotgun (WGS) entry which is preliminary data.</text>
</comment>
<evidence type="ECO:0000256" key="2">
    <source>
        <dbReference type="SAM" id="Phobius"/>
    </source>
</evidence>
<dbReference type="Proteomes" id="UP000634206">
    <property type="component" value="Unassembled WGS sequence"/>
</dbReference>
<evidence type="ECO:0000313" key="4">
    <source>
        <dbReference type="Proteomes" id="UP000634206"/>
    </source>
</evidence>
<feature type="transmembrane region" description="Helical" evidence="2">
    <location>
        <begin position="20"/>
        <end position="40"/>
    </location>
</feature>
<dbReference type="EMBL" id="JAENIG010000004">
    <property type="protein sequence ID" value="MBK1854970.1"/>
    <property type="molecule type" value="Genomic_DNA"/>
</dbReference>
<organism evidence="3 4">
    <name type="scientific">Oceaniferula flava</name>
    <dbReference type="NCBI Taxonomy" id="2800421"/>
    <lineage>
        <taxon>Bacteria</taxon>
        <taxon>Pseudomonadati</taxon>
        <taxon>Verrucomicrobiota</taxon>
        <taxon>Verrucomicrobiia</taxon>
        <taxon>Verrucomicrobiales</taxon>
        <taxon>Verrucomicrobiaceae</taxon>
        <taxon>Oceaniferula</taxon>
    </lineage>
</organism>
<name>A0AAE2VBY5_9BACT</name>
<dbReference type="RefSeq" id="WP_309489581.1">
    <property type="nucleotide sequence ID" value="NZ_JAENIG010000004.1"/>
</dbReference>
<keyword evidence="2" id="KW-0472">Membrane</keyword>
<protein>
    <submittedName>
        <fullName evidence="3">Uncharacterized protein</fullName>
    </submittedName>
</protein>
<gene>
    <name evidence="3" type="ORF">JIN83_08360</name>
</gene>
<keyword evidence="2" id="KW-1133">Transmembrane helix</keyword>
<accession>A0AAE2VBY5</accession>
<feature type="compositionally biased region" description="Polar residues" evidence="1">
    <location>
        <begin position="115"/>
        <end position="130"/>
    </location>
</feature>
<dbReference type="AlphaFoldDB" id="A0AAE2VBY5"/>
<keyword evidence="4" id="KW-1185">Reference proteome</keyword>
<evidence type="ECO:0000256" key="1">
    <source>
        <dbReference type="SAM" id="MobiDB-lite"/>
    </source>
</evidence>
<feature type="region of interest" description="Disordered" evidence="1">
    <location>
        <begin position="109"/>
        <end position="147"/>
    </location>
</feature>